<dbReference type="PANTHER" id="PTHR11142">
    <property type="entry name" value="PSEUDOURIDYLATE SYNTHASE"/>
    <property type="match status" value="1"/>
</dbReference>
<evidence type="ECO:0000256" key="4">
    <source>
        <dbReference type="HAMAP-Rule" id="MF_00171"/>
    </source>
</evidence>
<sequence length="252" mass="28227">MRTWKLFIEYDGTQYRGWAEQTNAPKTVMGELRKAAEELFAGPVELMGSGRTDAGVHAAEQVAHLRANPKRAVSPELLARKLNEALPADIAIIAAKEAPPKFHARHDAVSRSYVYQISRRKTAFSKKYVWWIKEPLDIEQMKAAAALIPGRHDFARFRAKDPSKPGESSIVVVESATIEEQDDLILFHIEASHFLWKMVRRLAGTLVKVGKSEVTVAQFQDLIEARGPQLDVAAWTAPASGLFLEKIRYPQV</sequence>
<dbReference type="PANTHER" id="PTHR11142:SF0">
    <property type="entry name" value="TRNA PSEUDOURIDINE SYNTHASE-LIKE 1"/>
    <property type="match status" value="1"/>
</dbReference>
<feature type="active site" description="Nucleophile" evidence="4 5">
    <location>
        <position position="53"/>
    </location>
</feature>
<comment type="similarity">
    <text evidence="1 4 7">Belongs to the tRNA pseudouridine synthase TruA family.</text>
</comment>
<dbReference type="HAMAP" id="MF_00171">
    <property type="entry name" value="TruA"/>
    <property type="match status" value="1"/>
</dbReference>
<dbReference type="FunFam" id="3.30.70.580:FF:000001">
    <property type="entry name" value="tRNA pseudouridine synthase A"/>
    <property type="match status" value="1"/>
</dbReference>
<dbReference type="GO" id="GO:0031119">
    <property type="term" value="P:tRNA pseudouridine synthesis"/>
    <property type="evidence" value="ECO:0007669"/>
    <property type="project" value="UniProtKB-UniRule"/>
</dbReference>
<feature type="domain" description="Pseudouridine synthase I TruA alpha/beta" evidence="8">
    <location>
        <begin position="144"/>
        <end position="250"/>
    </location>
</feature>
<keyword evidence="10" id="KW-1185">Reference proteome</keyword>
<dbReference type="EMBL" id="CP063849">
    <property type="protein sequence ID" value="QOY89322.1"/>
    <property type="molecule type" value="Genomic_DNA"/>
</dbReference>
<dbReference type="AlphaFoldDB" id="A0A7S7NT59"/>
<comment type="subunit">
    <text evidence="4">Homodimer.</text>
</comment>
<dbReference type="InterPro" id="IPR001406">
    <property type="entry name" value="PsdUridine_synth_TruA"/>
</dbReference>
<evidence type="ECO:0000313" key="10">
    <source>
        <dbReference type="Proteomes" id="UP000593892"/>
    </source>
</evidence>
<dbReference type="SUPFAM" id="SSF55120">
    <property type="entry name" value="Pseudouridine synthase"/>
    <property type="match status" value="1"/>
</dbReference>
<dbReference type="Pfam" id="PF01416">
    <property type="entry name" value="PseudoU_synth_1"/>
    <property type="match status" value="2"/>
</dbReference>
<gene>
    <name evidence="4 9" type="primary">truA</name>
    <name evidence="9" type="ORF">IRI77_05025</name>
</gene>
<protein>
    <recommendedName>
        <fullName evidence="4">tRNA pseudouridine synthase A</fullName>
        <ecNumber evidence="4">5.4.99.12</ecNumber>
    </recommendedName>
    <alternativeName>
        <fullName evidence="4">tRNA pseudouridine(38-40) synthase</fullName>
    </alternativeName>
    <alternativeName>
        <fullName evidence="4">tRNA pseudouridylate synthase I</fullName>
    </alternativeName>
    <alternativeName>
        <fullName evidence="4">tRNA-uridine isomerase I</fullName>
    </alternativeName>
</protein>
<feature type="domain" description="Pseudouridine synthase I TruA alpha/beta" evidence="8">
    <location>
        <begin position="8"/>
        <end position="106"/>
    </location>
</feature>
<reference evidence="9 10" key="1">
    <citation type="submission" date="2020-10" db="EMBL/GenBank/DDBJ databases">
        <title>Complete genome sequence of Paludibaculum fermentans P105T, a facultatively anaerobic acidobacterium capable of dissimilatory Fe(III) reduction.</title>
        <authorList>
            <person name="Dedysh S.N."/>
            <person name="Beletsky A.V."/>
            <person name="Kulichevskaya I.S."/>
            <person name="Mardanov A.V."/>
            <person name="Ravin N.V."/>
        </authorList>
    </citation>
    <scope>NUCLEOTIDE SEQUENCE [LARGE SCALE GENOMIC DNA]</scope>
    <source>
        <strain evidence="9 10">P105</strain>
    </source>
</reference>
<dbReference type="Gene3D" id="3.30.70.580">
    <property type="entry name" value="Pseudouridine synthase I, catalytic domain, N-terminal subdomain"/>
    <property type="match status" value="1"/>
</dbReference>
<dbReference type="GO" id="GO:0003723">
    <property type="term" value="F:RNA binding"/>
    <property type="evidence" value="ECO:0007669"/>
    <property type="project" value="InterPro"/>
</dbReference>
<name>A0A7S7NT59_PALFE</name>
<accession>A0A7S7NT59</accession>
<dbReference type="InterPro" id="IPR020095">
    <property type="entry name" value="PsdUridine_synth_TruA_C"/>
</dbReference>
<feature type="binding site" evidence="4 6">
    <location>
        <position position="113"/>
    </location>
    <ligand>
        <name>substrate</name>
    </ligand>
</feature>
<dbReference type="PIRSF" id="PIRSF001430">
    <property type="entry name" value="tRNA_psdUrid_synth"/>
    <property type="match status" value="1"/>
</dbReference>
<evidence type="ECO:0000256" key="7">
    <source>
        <dbReference type="RuleBase" id="RU003792"/>
    </source>
</evidence>
<comment type="caution">
    <text evidence="4">Lacks conserved residue(s) required for the propagation of feature annotation.</text>
</comment>
<organism evidence="9 10">
    <name type="scientific">Paludibaculum fermentans</name>
    <dbReference type="NCBI Taxonomy" id="1473598"/>
    <lineage>
        <taxon>Bacteria</taxon>
        <taxon>Pseudomonadati</taxon>
        <taxon>Acidobacteriota</taxon>
        <taxon>Terriglobia</taxon>
        <taxon>Bryobacterales</taxon>
        <taxon>Bryobacteraceae</taxon>
        <taxon>Paludibaculum</taxon>
    </lineage>
</organism>
<comment type="catalytic activity">
    <reaction evidence="4 7">
        <text>uridine(38/39/40) in tRNA = pseudouridine(38/39/40) in tRNA</text>
        <dbReference type="Rhea" id="RHEA:22376"/>
        <dbReference type="Rhea" id="RHEA-COMP:10085"/>
        <dbReference type="Rhea" id="RHEA-COMP:10087"/>
        <dbReference type="ChEBI" id="CHEBI:65314"/>
        <dbReference type="ChEBI" id="CHEBI:65315"/>
        <dbReference type="EC" id="5.4.99.12"/>
    </reaction>
</comment>
<dbReference type="NCBIfam" id="TIGR00071">
    <property type="entry name" value="hisT_truA"/>
    <property type="match status" value="1"/>
</dbReference>
<comment type="function">
    <text evidence="4">Formation of pseudouridine at positions 38, 39 and 40 in the anticodon stem and loop of transfer RNAs.</text>
</comment>
<dbReference type="Proteomes" id="UP000593892">
    <property type="component" value="Chromosome"/>
</dbReference>
<keyword evidence="3 4" id="KW-0413">Isomerase</keyword>
<evidence type="ECO:0000256" key="6">
    <source>
        <dbReference type="PIRSR" id="PIRSR001430-2"/>
    </source>
</evidence>
<keyword evidence="2 4" id="KW-0819">tRNA processing</keyword>
<evidence type="ECO:0000313" key="9">
    <source>
        <dbReference type="EMBL" id="QOY89322.1"/>
    </source>
</evidence>
<evidence type="ECO:0000256" key="2">
    <source>
        <dbReference type="ARBA" id="ARBA00022694"/>
    </source>
</evidence>
<dbReference type="InterPro" id="IPR020094">
    <property type="entry name" value="TruA/RsuA/RluB/E/F_N"/>
</dbReference>
<dbReference type="KEGG" id="pfer:IRI77_05025"/>
<evidence type="ECO:0000259" key="8">
    <source>
        <dbReference type="Pfam" id="PF01416"/>
    </source>
</evidence>
<dbReference type="EC" id="5.4.99.12" evidence="4"/>
<evidence type="ECO:0000256" key="1">
    <source>
        <dbReference type="ARBA" id="ARBA00009375"/>
    </source>
</evidence>
<dbReference type="InterPro" id="IPR020097">
    <property type="entry name" value="PsdUridine_synth_TruA_a/b_dom"/>
</dbReference>
<proteinExistence type="inferred from homology"/>
<evidence type="ECO:0000256" key="5">
    <source>
        <dbReference type="PIRSR" id="PIRSR001430-1"/>
    </source>
</evidence>
<dbReference type="GO" id="GO:0160147">
    <property type="term" value="F:tRNA pseudouridine(38-40) synthase activity"/>
    <property type="evidence" value="ECO:0007669"/>
    <property type="project" value="UniProtKB-EC"/>
</dbReference>
<dbReference type="Gene3D" id="3.30.70.660">
    <property type="entry name" value="Pseudouridine synthase I, catalytic domain, C-terminal subdomain"/>
    <property type="match status" value="1"/>
</dbReference>
<dbReference type="RefSeq" id="WP_194450984.1">
    <property type="nucleotide sequence ID" value="NZ_CP063849.1"/>
</dbReference>
<evidence type="ECO:0000256" key="3">
    <source>
        <dbReference type="ARBA" id="ARBA00023235"/>
    </source>
</evidence>
<dbReference type="CDD" id="cd02570">
    <property type="entry name" value="PseudoU_synth_EcTruA"/>
    <property type="match status" value="1"/>
</dbReference>
<dbReference type="InterPro" id="IPR020103">
    <property type="entry name" value="PsdUridine_synth_cat_dom_sf"/>
</dbReference>